<evidence type="ECO:0000313" key="1">
    <source>
        <dbReference type="EMBL" id="KAJ4702362.1"/>
    </source>
</evidence>
<keyword evidence="2" id="KW-1185">Reference proteome</keyword>
<dbReference type="EMBL" id="CM051407">
    <property type="protein sequence ID" value="KAJ4702362.1"/>
    <property type="molecule type" value="Genomic_DNA"/>
</dbReference>
<gene>
    <name evidence="1" type="ORF">OWV82_025452</name>
</gene>
<proteinExistence type="predicted"/>
<name>A0ACC1WTT3_MELAZ</name>
<accession>A0ACC1WTT3</accession>
<protein>
    <submittedName>
        <fullName evidence="1">Glycosyltransferase</fullName>
    </submittedName>
</protein>
<evidence type="ECO:0000313" key="2">
    <source>
        <dbReference type="Proteomes" id="UP001164539"/>
    </source>
</evidence>
<sequence>MLQFSKRLASKGLKITMITPLSKTKTLPAGTGDAISLVPIYNNCAAGGIVERKDLRVTWKNLKLLDQGIELNLSSTGRFPPIIEQVFKRRTDGCNGNGAEANWQKLLVGSENQAKKRNFLVTLWRKQQKNRLVVSWCRQLEVQAHHAVGCFIKYCGWNSTVEALSFGVPQFWDQITNAHFVEKFWGVGIKPKINETGDSSAEAIHICIREIMDEERGKEEIKRKAMQWKELAARAVDDGGSSDNSIDEIEPRLLFLQNYFRKLCW</sequence>
<reference evidence="1 2" key="1">
    <citation type="journal article" date="2023" name="Science">
        <title>Complex scaffold remodeling in plant triterpene biosynthesis.</title>
        <authorList>
            <person name="De La Pena R."/>
            <person name="Hodgson H."/>
            <person name="Liu J.C."/>
            <person name="Stephenson M.J."/>
            <person name="Martin A.C."/>
            <person name="Owen C."/>
            <person name="Harkess A."/>
            <person name="Leebens-Mack J."/>
            <person name="Jimenez L.E."/>
            <person name="Osbourn A."/>
            <person name="Sattely E.S."/>
        </authorList>
    </citation>
    <scope>NUCLEOTIDE SEQUENCE [LARGE SCALE GENOMIC DNA]</scope>
    <source>
        <strain evidence="2">cv. JPN11</strain>
        <tissue evidence="1">Leaf</tissue>
    </source>
</reference>
<comment type="caution">
    <text evidence="1">The sequence shown here is derived from an EMBL/GenBank/DDBJ whole genome shotgun (WGS) entry which is preliminary data.</text>
</comment>
<organism evidence="1 2">
    <name type="scientific">Melia azedarach</name>
    <name type="common">Chinaberry tree</name>
    <dbReference type="NCBI Taxonomy" id="155640"/>
    <lineage>
        <taxon>Eukaryota</taxon>
        <taxon>Viridiplantae</taxon>
        <taxon>Streptophyta</taxon>
        <taxon>Embryophyta</taxon>
        <taxon>Tracheophyta</taxon>
        <taxon>Spermatophyta</taxon>
        <taxon>Magnoliopsida</taxon>
        <taxon>eudicotyledons</taxon>
        <taxon>Gunneridae</taxon>
        <taxon>Pentapetalae</taxon>
        <taxon>rosids</taxon>
        <taxon>malvids</taxon>
        <taxon>Sapindales</taxon>
        <taxon>Meliaceae</taxon>
        <taxon>Melia</taxon>
    </lineage>
</organism>
<dbReference type="Proteomes" id="UP001164539">
    <property type="component" value="Chromosome 14"/>
</dbReference>